<dbReference type="GeneID" id="32804184"/>
<protein>
    <submittedName>
        <fullName evidence="2">DUF523 and DUF1722 domain-containing protein</fullName>
    </submittedName>
</protein>
<dbReference type="PANTHER" id="PTHR30087:SF0">
    <property type="entry name" value="INNER MEMBRANE PROTEIN"/>
    <property type="match status" value="1"/>
</dbReference>
<dbReference type="InterPro" id="IPR007553">
    <property type="entry name" value="2-thiour_desulf"/>
</dbReference>
<dbReference type="InterPro" id="IPR013560">
    <property type="entry name" value="DUF1722"/>
</dbReference>
<dbReference type="Pfam" id="PF08349">
    <property type="entry name" value="DUF1722"/>
    <property type="match status" value="1"/>
</dbReference>
<dbReference type="PIRSF" id="PIRSF037004">
    <property type="entry name" value="UCP037004"/>
    <property type="match status" value="1"/>
</dbReference>
<accession>A0ABY9QNY9</accession>
<gene>
    <name evidence="2" type="ORF">RAH46_24120</name>
</gene>
<dbReference type="Proteomes" id="UP001183127">
    <property type="component" value="Chromosome"/>
</dbReference>
<organism evidence="2 3">
    <name type="scientific">Pseudomonas entomophila</name>
    <dbReference type="NCBI Taxonomy" id="312306"/>
    <lineage>
        <taxon>Bacteria</taxon>
        <taxon>Pseudomonadati</taxon>
        <taxon>Pseudomonadota</taxon>
        <taxon>Gammaproteobacteria</taxon>
        <taxon>Pseudomonadales</taxon>
        <taxon>Pseudomonadaceae</taxon>
        <taxon>Pseudomonas</taxon>
    </lineage>
</organism>
<proteinExistence type="predicted"/>
<evidence type="ECO:0000259" key="1">
    <source>
        <dbReference type="Pfam" id="PF08349"/>
    </source>
</evidence>
<keyword evidence="3" id="KW-1185">Reference proteome</keyword>
<name>A0ABY9QNY9_9PSED</name>
<dbReference type="InterPro" id="IPR017087">
    <property type="entry name" value="UCP037004"/>
</dbReference>
<reference evidence="2 3" key="1">
    <citation type="submission" date="2023-08" db="EMBL/GenBank/DDBJ databases">
        <title>Complete Genome Sequence of Pseudomonas entomophila TVIN A01.</title>
        <authorList>
            <person name="Shelke T."/>
            <person name="Mahar N.S."/>
            <person name="Gupta I."/>
            <person name="Gupta V."/>
        </authorList>
    </citation>
    <scope>NUCLEOTIDE SEQUENCE [LARGE SCALE GENOMIC DNA]</scope>
    <source>
        <strain evidence="2 3">TVIN-A01</strain>
    </source>
</reference>
<dbReference type="Pfam" id="PF04463">
    <property type="entry name" value="2-thiour_desulf"/>
    <property type="match status" value="1"/>
</dbReference>
<dbReference type="RefSeq" id="WP_011532218.1">
    <property type="nucleotide sequence ID" value="NZ_CP132921.1"/>
</dbReference>
<sequence length="322" mass="36084">MNLSAPSGKPRLAISACLTGQNVRYNAGHKRSDLCRDLLDEHFDWVPVCPEVAIGLGVPREPIRLVGDPDHPAVTASRDTTTDLAGPLRAYGEQMAGELDDICGYVFMQKSPSCGLERVKVYQDNGRPPHLGGRGAFASAFCARRPDLPVEEEGRLHDPVLRENFITRVYAYADWQGLLREGLSRGTLVRFHARYKYLLMAHNPQAYRNLGRLLGSMTRDDAPEQIGPRYFSQLMQALRRCASRGTHGNVLQHLSGYLRKDLKQADKLELQEVIGQYQKGVVPLVVPLTLLKHHLRNHPAPYLMQQAYLQPHPETLGLRNAI</sequence>
<evidence type="ECO:0000313" key="2">
    <source>
        <dbReference type="EMBL" id="WMW05376.1"/>
    </source>
</evidence>
<evidence type="ECO:0000313" key="3">
    <source>
        <dbReference type="Proteomes" id="UP001183127"/>
    </source>
</evidence>
<dbReference type="PANTHER" id="PTHR30087">
    <property type="entry name" value="INNER MEMBRANE PROTEIN"/>
    <property type="match status" value="1"/>
</dbReference>
<dbReference type="EMBL" id="CP132921">
    <property type="protein sequence ID" value="WMW05376.1"/>
    <property type="molecule type" value="Genomic_DNA"/>
</dbReference>
<feature type="domain" description="DUF1722" evidence="1">
    <location>
        <begin position="196"/>
        <end position="313"/>
    </location>
</feature>